<dbReference type="InterPro" id="IPR039905">
    <property type="entry name" value="CD2BP2/Lin1"/>
</dbReference>
<feature type="compositionally biased region" description="Low complexity" evidence="1">
    <location>
        <begin position="182"/>
        <end position="191"/>
    </location>
</feature>
<dbReference type="PANTHER" id="PTHR13138">
    <property type="entry name" value="PROTEIN LIN1"/>
    <property type="match status" value="1"/>
</dbReference>
<organism evidence="2 3">
    <name type="scientific">Periplaneta americana</name>
    <name type="common">American cockroach</name>
    <name type="synonym">Blatta americana</name>
    <dbReference type="NCBI Taxonomy" id="6978"/>
    <lineage>
        <taxon>Eukaryota</taxon>
        <taxon>Metazoa</taxon>
        <taxon>Ecdysozoa</taxon>
        <taxon>Arthropoda</taxon>
        <taxon>Hexapoda</taxon>
        <taxon>Insecta</taxon>
        <taxon>Pterygota</taxon>
        <taxon>Neoptera</taxon>
        <taxon>Polyneoptera</taxon>
        <taxon>Dictyoptera</taxon>
        <taxon>Blattodea</taxon>
        <taxon>Blattoidea</taxon>
        <taxon>Blattidae</taxon>
        <taxon>Blattinae</taxon>
        <taxon>Periplaneta</taxon>
    </lineage>
</organism>
<reference evidence="2 3" key="1">
    <citation type="journal article" date="2022" name="Allergy">
        <title>Genome assembly and annotation of Periplaneta americana reveal a comprehensive cockroach allergen profile.</title>
        <authorList>
            <person name="Wang L."/>
            <person name="Xiong Q."/>
            <person name="Saelim N."/>
            <person name="Wang L."/>
            <person name="Nong W."/>
            <person name="Wan A.T."/>
            <person name="Shi M."/>
            <person name="Liu X."/>
            <person name="Cao Q."/>
            <person name="Hui J.H.L."/>
            <person name="Sookrung N."/>
            <person name="Leung T.F."/>
            <person name="Tungtrongchitr A."/>
            <person name="Tsui S.K.W."/>
        </authorList>
    </citation>
    <scope>NUCLEOTIDE SEQUENCE [LARGE SCALE GENOMIC DNA]</scope>
    <source>
        <strain evidence="2">PWHHKU_190912</strain>
    </source>
</reference>
<accession>A0ABQ8RYK7</accession>
<keyword evidence="3" id="KW-1185">Reference proteome</keyword>
<sequence length="305" mass="35361">MPKRKLEDELEEDWAETGTKIKPGTKKNSLDSDEEDDGEEKAYDILAEDEIEGQEDGAGGFDGEVRITPFNMKEELEEGHFDTDGNYHWKKEGNIRDNWLENIDWVKIKKKDEKPEGAEGDENDSDSDHSNPGTPFDDIAVYRQMLELMKPGETVAKSLRRLGGNKTMSASERWRRKKAGQDDGQQGNQQQVTDLTELANRLLTETGNMDIYQESYEHISKLIEDSERKNVKKDSRSAINYDDALDMYAEDFDEKENFFLKRKRKEYLVLVQEKKMEIELMIHPEVHTKKAKQIIMPKLVRHSNL</sequence>
<feature type="region of interest" description="Disordered" evidence="1">
    <location>
        <begin position="161"/>
        <end position="191"/>
    </location>
</feature>
<gene>
    <name evidence="2" type="ORF">ANN_26603</name>
</gene>
<dbReference type="Proteomes" id="UP001148838">
    <property type="component" value="Unassembled WGS sequence"/>
</dbReference>
<dbReference type="PANTHER" id="PTHR13138:SF3">
    <property type="entry name" value="CD2 ANTIGEN CYTOPLASMIC TAIL-BINDING PROTEIN 2"/>
    <property type="match status" value="1"/>
</dbReference>
<evidence type="ECO:0000256" key="1">
    <source>
        <dbReference type="SAM" id="MobiDB-lite"/>
    </source>
</evidence>
<feature type="region of interest" description="Disordered" evidence="1">
    <location>
        <begin position="1"/>
        <end position="41"/>
    </location>
</feature>
<feature type="region of interest" description="Disordered" evidence="1">
    <location>
        <begin position="110"/>
        <end position="137"/>
    </location>
</feature>
<name>A0ABQ8RYK7_PERAM</name>
<comment type="caution">
    <text evidence="2">The sequence shown here is derived from an EMBL/GenBank/DDBJ whole genome shotgun (WGS) entry which is preliminary data.</text>
</comment>
<evidence type="ECO:0000313" key="3">
    <source>
        <dbReference type="Proteomes" id="UP001148838"/>
    </source>
</evidence>
<proteinExistence type="predicted"/>
<dbReference type="EMBL" id="JAJSOF020000039">
    <property type="protein sequence ID" value="KAJ4426804.1"/>
    <property type="molecule type" value="Genomic_DNA"/>
</dbReference>
<protein>
    <submittedName>
        <fullName evidence="2">Uncharacterized protein</fullName>
    </submittedName>
</protein>
<evidence type="ECO:0000313" key="2">
    <source>
        <dbReference type="EMBL" id="KAJ4426804.1"/>
    </source>
</evidence>